<dbReference type="AlphaFoldDB" id="A0AAW2CQH0"/>
<keyword evidence="1" id="KW-1133">Transmembrane helix</keyword>
<reference evidence="3 4" key="1">
    <citation type="submission" date="2024-01" db="EMBL/GenBank/DDBJ databases">
        <title>A telomere-to-telomere, gap-free genome of sweet tea (Lithocarpus litseifolius).</title>
        <authorList>
            <person name="Zhou J."/>
        </authorList>
    </citation>
    <scope>NUCLEOTIDE SEQUENCE [LARGE SCALE GENOMIC DNA]</scope>
    <source>
        <strain evidence="3">Zhou-2022a</strain>
        <tissue evidence="3">Leaf</tissue>
    </source>
</reference>
<dbReference type="InterPro" id="IPR054103">
    <property type="entry name" value="CAND6-7_N"/>
</dbReference>
<feature type="domain" description="CAND6/7 N-terminal" evidence="2">
    <location>
        <begin position="56"/>
        <end position="177"/>
    </location>
</feature>
<evidence type="ECO:0000313" key="4">
    <source>
        <dbReference type="Proteomes" id="UP001459277"/>
    </source>
</evidence>
<dbReference type="GO" id="GO:0005794">
    <property type="term" value="C:Golgi apparatus"/>
    <property type="evidence" value="ECO:0007669"/>
    <property type="project" value="TreeGrafter"/>
</dbReference>
<name>A0AAW2CQH0_9ROSI</name>
<dbReference type="PANTHER" id="PTHR21229">
    <property type="entry name" value="LUNG SEVEN TRANSMEMBRANE RECEPTOR"/>
    <property type="match status" value="1"/>
</dbReference>
<comment type="caution">
    <text evidence="3">The sequence shown here is derived from an EMBL/GenBank/DDBJ whole genome shotgun (WGS) entry which is preliminary data.</text>
</comment>
<organism evidence="3 4">
    <name type="scientific">Lithocarpus litseifolius</name>
    <dbReference type="NCBI Taxonomy" id="425828"/>
    <lineage>
        <taxon>Eukaryota</taxon>
        <taxon>Viridiplantae</taxon>
        <taxon>Streptophyta</taxon>
        <taxon>Embryophyta</taxon>
        <taxon>Tracheophyta</taxon>
        <taxon>Spermatophyta</taxon>
        <taxon>Magnoliopsida</taxon>
        <taxon>eudicotyledons</taxon>
        <taxon>Gunneridae</taxon>
        <taxon>Pentapetalae</taxon>
        <taxon>rosids</taxon>
        <taxon>fabids</taxon>
        <taxon>Fagales</taxon>
        <taxon>Fagaceae</taxon>
        <taxon>Lithocarpus</taxon>
    </lineage>
</organism>
<gene>
    <name evidence="3" type="ORF">SO802_014261</name>
</gene>
<keyword evidence="1" id="KW-0472">Membrane</keyword>
<feature type="transmembrane region" description="Helical" evidence="1">
    <location>
        <begin position="230"/>
        <end position="254"/>
    </location>
</feature>
<proteinExistence type="predicted"/>
<evidence type="ECO:0000313" key="3">
    <source>
        <dbReference type="EMBL" id="KAL0000480.1"/>
    </source>
</evidence>
<dbReference type="InterPro" id="IPR009637">
    <property type="entry name" value="GPR107/GPR108-like"/>
</dbReference>
<keyword evidence="4" id="KW-1185">Reference proteome</keyword>
<dbReference type="Pfam" id="PF21904">
    <property type="entry name" value="CAND6-7_N"/>
    <property type="match status" value="1"/>
</dbReference>
<keyword evidence="1" id="KW-0812">Transmembrane</keyword>
<dbReference type="Proteomes" id="UP001459277">
    <property type="component" value="Unassembled WGS sequence"/>
</dbReference>
<feature type="transmembrane region" description="Helical" evidence="1">
    <location>
        <begin position="198"/>
        <end position="218"/>
    </location>
</feature>
<protein>
    <recommendedName>
        <fullName evidence="2">CAND6/7 N-terminal domain-containing protein</fullName>
    </recommendedName>
</protein>
<dbReference type="EMBL" id="JAZDWU010000005">
    <property type="protein sequence ID" value="KAL0000480.1"/>
    <property type="molecule type" value="Genomic_DNA"/>
</dbReference>
<evidence type="ECO:0000256" key="1">
    <source>
        <dbReference type="SAM" id="Phobius"/>
    </source>
</evidence>
<accession>A0AAW2CQH0</accession>
<dbReference type="PANTHER" id="PTHR21229:SF22">
    <property type="entry name" value="DBJ|BAA84809.1"/>
    <property type="match status" value="1"/>
</dbReference>
<dbReference type="GO" id="GO:0016020">
    <property type="term" value="C:membrane"/>
    <property type="evidence" value="ECO:0007669"/>
    <property type="project" value="InterPro"/>
</dbReference>
<sequence>MGLYLSESSLSLSLSVSHLSPQIQWLFLSPPDPFSFPSFSSSLFPSPSLRSATPRSGVRPIIPFDEFGFTHTGRLELNVSGIDVSDPNADLSKVGFFLCTRDAWMHVLQQLEDGEVTCALLSDLVKPIFTFSNLKKNGDSFSTVFIETDADQFALVFANCVGNQPKVSMDVRSAMYNLDGKSQRRDYLCAGKTILPRVYFLLSLGYFFLAGLWISVLYKKLLTVFRIHFFMLAILILKALNLLIQSYWMCYFFVFCSQKVLK</sequence>
<evidence type="ECO:0000259" key="2">
    <source>
        <dbReference type="Pfam" id="PF21904"/>
    </source>
</evidence>